<evidence type="ECO:0000313" key="2">
    <source>
        <dbReference type="Proteomes" id="UP001314635"/>
    </source>
</evidence>
<protein>
    <submittedName>
        <fullName evidence="1">Strictosidine synthase</fullName>
    </submittedName>
</protein>
<sequence>MSALVGSWLERFLGRGRAAVTVPPLDGALKPNNRLEDAPRGLVSHAPDNLVACDGAVLWSSGTRLFRAAAGAEPEPVATLDGVISALAVSPRGQIAVACDGKGISILARDGTVTDTGRSSGWPSACITAMTFVDEASLVVCVGSVQTALDAWQRDLMEHRRAGELWKLDLAARTAKRLAAGLGYPNGVVVAADQSLIVSEAWDVRLVRRAPDGRELAIVLDDLPGYPGRIAASARGGYWLTVFAPRSPLIEFVLREDDYRRAMLAEVPPAYWIAPALRSGVSFHEPMQGGALKQMGILKPWAPTLSYGLVIALDTNFVPLQSLHSRAGGKRHGITSAVDIDGRLWLTAKGGDEIVAIDRAAGEVR</sequence>
<accession>A0ABS5FZU8</accession>
<keyword evidence="2" id="KW-1185">Reference proteome</keyword>
<dbReference type="Gene3D" id="2.120.10.30">
    <property type="entry name" value="TolB, C-terminal domain"/>
    <property type="match status" value="1"/>
</dbReference>
<dbReference type="PANTHER" id="PTHR10426">
    <property type="entry name" value="STRICTOSIDINE SYNTHASE-RELATED"/>
    <property type="match status" value="1"/>
</dbReference>
<dbReference type="SUPFAM" id="SSF63829">
    <property type="entry name" value="Calcium-dependent phosphotriesterase"/>
    <property type="match status" value="1"/>
</dbReference>
<dbReference type="InterPro" id="IPR011042">
    <property type="entry name" value="6-blade_b-propeller_TolB-like"/>
</dbReference>
<gene>
    <name evidence="1" type="ORF">JQ619_02050</name>
</gene>
<dbReference type="EMBL" id="JAFCLK010000002">
    <property type="protein sequence ID" value="MBR1134543.1"/>
    <property type="molecule type" value="Genomic_DNA"/>
</dbReference>
<name>A0ABS5FZU8_9BRAD</name>
<reference evidence="2" key="1">
    <citation type="journal article" date="2021" name="ISME J.">
        <title>Evolutionary origin and ecological implication of a unique nif island in free-living Bradyrhizobium lineages.</title>
        <authorList>
            <person name="Tao J."/>
        </authorList>
    </citation>
    <scope>NUCLEOTIDE SEQUENCE [LARGE SCALE GENOMIC DNA]</scope>
    <source>
        <strain evidence="2">SZCCT0094</strain>
    </source>
</reference>
<evidence type="ECO:0000313" key="1">
    <source>
        <dbReference type="EMBL" id="MBR1134543.1"/>
    </source>
</evidence>
<dbReference type="Proteomes" id="UP001314635">
    <property type="component" value="Unassembled WGS sequence"/>
</dbReference>
<comment type="caution">
    <text evidence="1">The sequence shown here is derived from an EMBL/GenBank/DDBJ whole genome shotgun (WGS) entry which is preliminary data.</text>
</comment>
<proteinExistence type="predicted"/>
<dbReference type="PANTHER" id="PTHR10426:SF88">
    <property type="entry name" value="ADIPOCYTE PLASMA MEMBRANE-ASSOCIATED PROTEIN HEMOMUCIN-RELATED"/>
    <property type="match status" value="1"/>
</dbReference>
<dbReference type="RefSeq" id="WP_172235995.1">
    <property type="nucleotide sequence ID" value="NZ_JABFDP010000005.1"/>
</dbReference>
<organism evidence="1 2">
    <name type="scientific">Bradyrhizobium denitrificans</name>
    <dbReference type="NCBI Taxonomy" id="2734912"/>
    <lineage>
        <taxon>Bacteria</taxon>
        <taxon>Pseudomonadati</taxon>
        <taxon>Pseudomonadota</taxon>
        <taxon>Alphaproteobacteria</taxon>
        <taxon>Hyphomicrobiales</taxon>
        <taxon>Nitrobacteraceae</taxon>
        <taxon>Bradyrhizobium</taxon>
    </lineage>
</organism>